<protein>
    <recommendedName>
        <fullName evidence="1">Protein kinase domain-containing protein</fullName>
    </recommendedName>
</protein>
<dbReference type="Gene3D" id="1.10.510.10">
    <property type="entry name" value="Transferase(Phosphotransferase) domain 1"/>
    <property type="match status" value="1"/>
</dbReference>
<name>A0AAD5GI90_AMBAR</name>
<dbReference type="InterPro" id="IPR011009">
    <property type="entry name" value="Kinase-like_dom_sf"/>
</dbReference>
<comment type="caution">
    <text evidence="2">The sequence shown here is derived from an EMBL/GenBank/DDBJ whole genome shotgun (WGS) entry which is preliminary data.</text>
</comment>
<keyword evidence="3" id="KW-1185">Reference proteome</keyword>
<proteinExistence type="predicted"/>
<accession>A0AAD5GI90</accession>
<dbReference type="GO" id="GO:0009506">
    <property type="term" value="C:plasmodesma"/>
    <property type="evidence" value="ECO:0007669"/>
    <property type="project" value="TreeGrafter"/>
</dbReference>
<dbReference type="Pfam" id="PF07714">
    <property type="entry name" value="PK_Tyr_Ser-Thr"/>
    <property type="match status" value="1"/>
</dbReference>
<gene>
    <name evidence="2" type="ORF">M8C21_033972</name>
</gene>
<evidence type="ECO:0000259" key="1">
    <source>
        <dbReference type="PROSITE" id="PS50011"/>
    </source>
</evidence>
<evidence type="ECO:0000313" key="3">
    <source>
        <dbReference type="Proteomes" id="UP001206925"/>
    </source>
</evidence>
<dbReference type="PROSITE" id="PS50011">
    <property type="entry name" value="PROTEIN_KINASE_DOM"/>
    <property type="match status" value="1"/>
</dbReference>
<dbReference type="Proteomes" id="UP001206925">
    <property type="component" value="Unassembled WGS sequence"/>
</dbReference>
<dbReference type="GO" id="GO:0005524">
    <property type="term" value="F:ATP binding"/>
    <property type="evidence" value="ECO:0007669"/>
    <property type="project" value="InterPro"/>
</dbReference>
<dbReference type="GO" id="GO:0004714">
    <property type="term" value="F:transmembrane receptor protein tyrosine kinase activity"/>
    <property type="evidence" value="ECO:0007669"/>
    <property type="project" value="InterPro"/>
</dbReference>
<dbReference type="PANTHER" id="PTHR27003">
    <property type="entry name" value="OS07G0166700 PROTEIN"/>
    <property type="match status" value="1"/>
</dbReference>
<sequence>RRELWREWRKKYIDGDSGERDIDAGSTPEYYMNLFIKNTFKRQESWRNRRIRYYTGRRSDSEEEDTRIIAGPPSDYYTKMQDMRAIGFSVFLLVRSFGRAVSFLQRAGLKEILLVTNNFSDENLITEGTLGKVYKGQLLQKRNVMNFFTVRRLDCKYGQGDELQTEISMLKSLKHKNIVSIFGYCDENNEKIIIYEDAFHGTLDQHLSDPGLTMGRRLQICLGVARALNYVHYDVIHCDINSSKIFLDRDWEPKIYGFELSTKYPQSWRHRLLFSRYLDTNIITPKYDVYSFGVLLLEVLCGRKPMITNDGVHEELDEIIDPNLRKQMDTHSLALFTNLAYNCLNQQHVQRPTMDQIVKELEEVLELQLKHANLEPSKAADEGTSSNNLKMDLLKIPLSKIKLATNNFDEEYSIGCGGYGIVYKAELDVLDVQSLSSMEGKCKDELPKINKTVAIKRILSRADEQGWNRGTLEVSTQ</sequence>
<dbReference type="InterPro" id="IPR001245">
    <property type="entry name" value="Ser-Thr/Tyr_kinase_cat_dom"/>
</dbReference>
<dbReference type="Gene3D" id="3.30.200.20">
    <property type="entry name" value="Phosphorylase Kinase, domain 1"/>
    <property type="match status" value="2"/>
</dbReference>
<dbReference type="InterPro" id="IPR000719">
    <property type="entry name" value="Prot_kinase_dom"/>
</dbReference>
<feature type="non-terminal residue" evidence="2">
    <location>
        <position position="1"/>
    </location>
</feature>
<dbReference type="AlphaFoldDB" id="A0AAD5GI90"/>
<organism evidence="2 3">
    <name type="scientific">Ambrosia artemisiifolia</name>
    <name type="common">Common ragweed</name>
    <dbReference type="NCBI Taxonomy" id="4212"/>
    <lineage>
        <taxon>Eukaryota</taxon>
        <taxon>Viridiplantae</taxon>
        <taxon>Streptophyta</taxon>
        <taxon>Embryophyta</taxon>
        <taxon>Tracheophyta</taxon>
        <taxon>Spermatophyta</taxon>
        <taxon>Magnoliopsida</taxon>
        <taxon>eudicotyledons</taxon>
        <taxon>Gunneridae</taxon>
        <taxon>Pentapetalae</taxon>
        <taxon>asterids</taxon>
        <taxon>campanulids</taxon>
        <taxon>Asterales</taxon>
        <taxon>Asteraceae</taxon>
        <taxon>Asteroideae</taxon>
        <taxon>Heliantheae alliance</taxon>
        <taxon>Heliantheae</taxon>
        <taxon>Ambrosia</taxon>
    </lineage>
</organism>
<evidence type="ECO:0000313" key="2">
    <source>
        <dbReference type="EMBL" id="KAI7742239.1"/>
    </source>
</evidence>
<feature type="domain" description="Protein kinase" evidence="1">
    <location>
        <begin position="119"/>
        <end position="365"/>
    </location>
</feature>
<dbReference type="PANTHER" id="PTHR27003:SF383">
    <property type="entry name" value="TYROSINE-PROTEIN KINASE, NON-RECEPTOR JAK_TYK2-RELATED"/>
    <property type="match status" value="1"/>
</dbReference>
<dbReference type="InterPro" id="IPR045272">
    <property type="entry name" value="ANXUR1/2-like"/>
</dbReference>
<dbReference type="EMBL" id="JAMZMK010008038">
    <property type="protein sequence ID" value="KAI7742239.1"/>
    <property type="molecule type" value="Genomic_DNA"/>
</dbReference>
<dbReference type="GO" id="GO:0005886">
    <property type="term" value="C:plasma membrane"/>
    <property type="evidence" value="ECO:0007669"/>
    <property type="project" value="TreeGrafter"/>
</dbReference>
<dbReference type="SUPFAM" id="SSF56112">
    <property type="entry name" value="Protein kinase-like (PK-like)"/>
    <property type="match status" value="2"/>
</dbReference>
<reference evidence="2" key="1">
    <citation type="submission" date="2022-06" db="EMBL/GenBank/DDBJ databases">
        <title>Uncovering the hologenomic basis of an extraordinary plant invasion.</title>
        <authorList>
            <person name="Bieker V.C."/>
            <person name="Martin M.D."/>
            <person name="Gilbert T."/>
            <person name="Hodgins K."/>
            <person name="Battlay P."/>
            <person name="Petersen B."/>
            <person name="Wilson J."/>
        </authorList>
    </citation>
    <scope>NUCLEOTIDE SEQUENCE</scope>
    <source>
        <strain evidence="2">AA19_3_7</strain>
        <tissue evidence="2">Leaf</tissue>
    </source>
</reference>